<comment type="caution">
    <text evidence="3">The sequence shown here is derived from an EMBL/GenBank/DDBJ whole genome shotgun (WGS) entry which is preliminary data.</text>
</comment>
<evidence type="ECO:0000313" key="3">
    <source>
        <dbReference type="EMBL" id="KAK1482165.1"/>
    </source>
</evidence>
<protein>
    <submittedName>
        <fullName evidence="3">Uncharacterized protein</fullName>
    </submittedName>
</protein>
<feature type="region of interest" description="Disordered" evidence="1">
    <location>
        <begin position="372"/>
        <end position="395"/>
    </location>
</feature>
<evidence type="ECO:0000256" key="1">
    <source>
        <dbReference type="SAM" id="MobiDB-lite"/>
    </source>
</evidence>
<reference evidence="3" key="1">
    <citation type="submission" date="2016-11" db="EMBL/GenBank/DDBJ databases">
        <title>The genome sequence of Colletotrichum cuscutae.</title>
        <authorList>
            <person name="Baroncelli R."/>
        </authorList>
    </citation>
    <scope>NUCLEOTIDE SEQUENCE</scope>
    <source>
        <strain evidence="3">IMI 304802</strain>
    </source>
</reference>
<keyword evidence="4" id="KW-1185">Reference proteome</keyword>
<evidence type="ECO:0000313" key="4">
    <source>
        <dbReference type="Proteomes" id="UP001239213"/>
    </source>
</evidence>
<keyword evidence="2" id="KW-1133">Transmembrane helix</keyword>
<dbReference type="EMBL" id="MPDP01000092">
    <property type="protein sequence ID" value="KAK1482165.1"/>
    <property type="molecule type" value="Genomic_DNA"/>
</dbReference>
<evidence type="ECO:0000256" key="2">
    <source>
        <dbReference type="SAM" id="Phobius"/>
    </source>
</evidence>
<name>A0AAI9VG01_9PEZI</name>
<accession>A0AAI9VG01</accession>
<dbReference type="Proteomes" id="UP001239213">
    <property type="component" value="Unassembled WGS sequence"/>
</dbReference>
<gene>
    <name evidence="3" type="ORF">CCUS01_15822</name>
</gene>
<keyword evidence="2" id="KW-0812">Transmembrane</keyword>
<keyword evidence="2" id="KW-0472">Membrane</keyword>
<feature type="transmembrane region" description="Helical" evidence="2">
    <location>
        <begin position="254"/>
        <end position="277"/>
    </location>
</feature>
<dbReference type="AlphaFoldDB" id="A0AAI9VG01"/>
<organism evidence="3 4">
    <name type="scientific">Colletotrichum cuscutae</name>
    <dbReference type="NCBI Taxonomy" id="1209917"/>
    <lineage>
        <taxon>Eukaryota</taxon>
        <taxon>Fungi</taxon>
        <taxon>Dikarya</taxon>
        <taxon>Ascomycota</taxon>
        <taxon>Pezizomycotina</taxon>
        <taxon>Sordariomycetes</taxon>
        <taxon>Hypocreomycetidae</taxon>
        <taxon>Glomerellales</taxon>
        <taxon>Glomerellaceae</taxon>
        <taxon>Colletotrichum</taxon>
        <taxon>Colletotrichum acutatum species complex</taxon>
    </lineage>
</organism>
<sequence length="395" mass="43195">MNNLRDPASRRRLPLARSRLSFVAHRSGGLYFRRHPGSHSEPTNGRLRDDFGRQAVLTLMMPCESPAIAAHHWEPPMIPNVGPGAWRCPHPVPASIEAHGQALPDMAQTNANSSTSRFIVLLSWYHNVTFQVAGDALHRTDTSSSSWFQSPNLGSRNTSEQQAAAGWVMGGMAHPSSEEPEKQISMLWRFDSPPARNNSIKGHGSPDSGPAYPARQVNSSTRVTWQILRSSNSNVPDLLCAAGGGPARLARLGFAALVSLFLFFVFLSVLFVSQFALDISAVAPEKLRQPAMRPGGPHGRRDFVQSFGHKEKLERDRQAPRAATSSVAPPTYLKTEACRTLRSSPVRGNVIEIPRRFSSPGLDTHLLQIGLSNERPGLEMSDQGTGPARLERVGD</sequence>
<feature type="region of interest" description="Disordered" evidence="1">
    <location>
        <begin position="196"/>
        <end position="215"/>
    </location>
</feature>
<proteinExistence type="predicted"/>